<feature type="compositionally biased region" description="Basic and acidic residues" evidence="4">
    <location>
        <begin position="172"/>
        <end position="187"/>
    </location>
</feature>
<name>A0A3B0JIZ5_DROGU</name>
<evidence type="ECO:0000256" key="1">
    <source>
        <dbReference type="ARBA" id="ARBA00022723"/>
    </source>
</evidence>
<dbReference type="PANTHER" id="PTHR21402">
    <property type="entry name" value="GAMETOCYTE SPECIFIC FACTOR 1-RELATED"/>
    <property type="match status" value="1"/>
</dbReference>
<keyword evidence="2" id="KW-0863">Zinc-finger</keyword>
<keyword evidence="3" id="KW-0862">Zinc</keyword>
<gene>
    <name evidence="6" type="ORF">DGUA_6G003072</name>
</gene>
<reference evidence="7" key="1">
    <citation type="submission" date="2018-01" db="EMBL/GenBank/DDBJ databases">
        <authorList>
            <person name="Alioto T."/>
            <person name="Alioto T."/>
        </authorList>
    </citation>
    <scope>NUCLEOTIDE SEQUENCE [LARGE SCALE GENOMIC DNA]</scope>
</reference>
<evidence type="ECO:0000256" key="3">
    <source>
        <dbReference type="ARBA" id="ARBA00022833"/>
    </source>
</evidence>
<dbReference type="Proteomes" id="UP000268350">
    <property type="component" value="Unassembled WGS sequence"/>
</dbReference>
<dbReference type="OrthoDB" id="5839404at2759"/>
<dbReference type="GO" id="GO:0008270">
    <property type="term" value="F:zinc ion binding"/>
    <property type="evidence" value="ECO:0007669"/>
    <property type="project" value="UniProtKB-KW"/>
</dbReference>
<evidence type="ECO:0000256" key="4">
    <source>
        <dbReference type="SAM" id="MobiDB-lite"/>
    </source>
</evidence>
<evidence type="ECO:0000313" key="6">
    <source>
        <dbReference type="EMBL" id="SPP75290.1"/>
    </source>
</evidence>
<dbReference type="Pfam" id="PF05253">
    <property type="entry name" value="zf-U11-48K"/>
    <property type="match status" value="1"/>
</dbReference>
<feature type="region of interest" description="Disordered" evidence="4">
    <location>
        <begin position="161"/>
        <end position="187"/>
    </location>
</feature>
<dbReference type="SUPFAM" id="SSF57667">
    <property type="entry name" value="beta-beta-alpha zinc fingers"/>
    <property type="match status" value="1"/>
</dbReference>
<dbReference type="PANTHER" id="PTHR21402:SF5">
    <property type="entry name" value="GAMETOCYTE SPECIFIC FACTOR 1"/>
    <property type="match status" value="1"/>
</dbReference>
<evidence type="ECO:0000313" key="7">
    <source>
        <dbReference type="Proteomes" id="UP000268350"/>
    </source>
</evidence>
<feature type="domain" description="CHHC U11-48K-type" evidence="5">
    <location>
        <begin position="40"/>
        <end position="67"/>
    </location>
</feature>
<dbReference type="PROSITE" id="PS51800">
    <property type="entry name" value="ZF_CHHC_U11_48K"/>
    <property type="match status" value="2"/>
</dbReference>
<dbReference type="AlphaFoldDB" id="A0A3B0JIZ5"/>
<proteinExistence type="predicted"/>
<feature type="domain" description="CHHC U11-48K-type" evidence="5">
    <location>
        <begin position="8"/>
        <end position="35"/>
    </location>
</feature>
<dbReference type="EMBL" id="OUUW01000001">
    <property type="protein sequence ID" value="SPP75290.1"/>
    <property type="molecule type" value="Genomic_DNA"/>
</dbReference>
<sequence length="187" mass="21823">MSENNGDYLTCPYDKSHRILRSRMSVHLVRCFRNNKNSKKVRCPFNVTHLTDPNEMKNHAANCPNRSGFERFIKPDKKPDVELSHCSEKAHFPCTVMNQGAKNKTEAHVKDCRHLSSYVPHVSTNQTKKWEIESTENWDDEPKVETYDPKANMANKFVIINPQGNTPSAKRAFREKERKRFQENGRF</sequence>
<dbReference type="InterPro" id="IPR051591">
    <property type="entry name" value="UPF0224_FAM112_RNA_Proc"/>
</dbReference>
<protein>
    <submittedName>
        <fullName evidence="6">Blast:Gametocyte-specific factor 1</fullName>
    </submittedName>
</protein>
<keyword evidence="1" id="KW-0479">Metal-binding</keyword>
<dbReference type="OMA" id="ASKMVRC"/>
<evidence type="ECO:0000259" key="5">
    <source>
        <dbReference type="PROSITE" id="PS51800"/>
    </source>
</evidence>
<evidence type="ECO:0000256" key="2">
    <source>
        <dbReference type="ARBA" id="ARBA00022771"/>
    </source>
</evidence>
<organism evidence="6 7">
    <name type="scientific">Drosophila guanche</name>
    <name type="common">Fruit fly</name>
    <dbReference type="NCBI Taxonomy" id="7266"/>
    <lineage>
        <taxon>Eukaryota</taxon>
        <taxon>Metazoa</taxon>
        <taxon>Ecdysozoa</taxon>
        <taxon>Arthropoda</taxon>
        <taxon>Hexapoda</taxon>
        <taxon>Insecta</taxon>
        <taxon>Pterygota</taxon>
        <taxon>Neoptera</taxon>
        <taxon>Endopterygota</taxon>
        <taxon>Diptera</taxon>
        <taxon>Brachycera</taxon>
        <taxon>Muscomorpha</taxon>
        <taxon>Ephydroidea</taxon>
        <taxon>Drosophilidae</taxon>
        <taxon>Drosophila</taxon>
        <taxon>Sophophora</taxon>
    </lineage>
</organism>
<dbReference type="InterPro" id="IPR036236">
    <property type="entry name" value="Znf_C2H2_sf"/>
</dbReference>
<accession>A0A3B0JIZ5</accession>
<dbReference type="InterPro" id="IPR022776">
    <property type="entry name" value="TRM13/UPF0224_CHHC_Znf_dom"/>
</dbReference>
<keyword evidence="7" id="KW-1185">Reference proteome</keyword>